<dbReference type="PANTHER" id="PTHR43306">
    <property type="entry name" value="7,8-DIHYDRO-6-HYDROXYMETHYLPTERIN DIMETHYLTRANSFERASE"/>
    <property type="match status" value="1"/>
</dbReference>
<dbReference type="Pfam" id="PF23545">
    <property type="entry name" value="Zn_ribbon_HMPTM"/>
    <property type="match status" value="1"/>
</dbReference>
<dbReference type="PROSITE" id="PS51918">
    <property type="entry name" value="RADICAL_SAM"/>
    <property type="match status" value="1"/>
</dbReference>
<evidence type="ECO:0000256" key="4">
    <source>
        <dbReference type="ARBA" id="ARBA00023014"/>
    </source>
</evidence>
<dbReference type="SFLD" id="SFLDS00029">
    <property type="entry name" value="Radical_SAM"/>
    <property type="match status" value="1"/>
</dbReference>
<dbReference type="Pfam" id="PF04055">
    <property type="entry name" value="Radical_SAM"/>
    <property type="match status" value="1"/>
</dbReference>
<keyword evidence="3" id="KW-0408">Iron</keyword>
<dbReference type="GO" id="GO:0046872">
    <property type="term" value="F:metal ion binding"/>
    <property type="evidence" value="ECO:0007669"/>
    <property type="project" value="UniProtKB-KW"/>
</dbReference>
<evidence type="ECO:0000256" key="1">
    <source>
        <dbReference type="ARBA" id="ARBA00022691"/>
    </source>
</evidence>
<dbReference type="InterPro" id="IPR007197">
    <property type="entry name" value="rSAM"/>
</dbReference>
<accession>A0A3B0YM19</accession>
<evidence type="ECO:0000313" key="6">
    <source>
        <dbReference type="EMBL" id="VAW81965.1"/>
    </source>
</evidence>
<dbReference type="GO" id="GO:0051536">
    <property type="term" value="F:iron-sulfur cluster binding"/>
    <property type="evidence" value="ECO:0007669"/>
    <property type="project" value="UniProtKB-KW"/>
</dbReference>
<dbReference type="CDD" id="cd01335">
    <property type="entry name" value="Radical_SAM"/>
    <property type="match status" value="1"/>
</dbReference>
<sequence>MMSVTEAPIRTYRPYTFFKMTLSTCPECLKIIQTKVVIQDNKVYFHKNCPEHGESQALVSEDAEYYQNAYQYARPGSVPLHFSTEVKEGCPTDCGLCPSHQQHTCLPIVEITDHCNLECPICIVDNQHSKHMSIEDFSMIVDRLIKHEGYLETITLSGGEPTSHPKFFELIEQAKRPEIGRISVVTNGIRIANSKKFCEKLKQHNIYVIFQMDGFTDDVYEIIRGKPLLATKNKALDNLQAFDIATQLAFVAVRGVNEHQLGDAVKMLEERDHVLSLMIQPMAHTGQGGEKFPHDPMDRLTIPGVIKGFEDQTNGLLRKEDFIPLPCSHPQCVSLTYLLRMDDGSLIPFPRFMELKKHLDLLQQTATINVDEKTENALREVIDDLWSAAGEIPDSEKIVKALKRALLEMYPANKVSEKELVRISERQAKTIFIHHYMDRHDLDVERLMKCCHHYPQIDGRIMPACSHNLFYRMNEQQPEVSSSVTVDFQRDLGKSGNQ</sequence>
<protein>
    <recommendedName>
        <fullName evidence="5">Radical SAM core domain-containing protein</fullName>
    </recommendedName>
</protein>
<evidence type="ECO:0000259" key="5">
    <source>
        <dbReference type="PROSITE" id="PS51918"/>
    </source>
</evidence>
<dbReference type="InterPro" id="IPR034474">
    <property type="entry name" value="Methyltransferase_Class_D"/>
</dbReference>
<dbReference type="PANTHER" id="PTHR43306:SF1">
    <property type="entry name" value="7,8-DIHYDRO-6-HYDROXYMETHYLPTERIN DIMETHYLTRANSFERASE"/>
    <property type="match status" value="1"/>
</dbReference>
<dbReference type="AlphaFoldDB" id="A0A3B0YM19"/>
<dbReference type="EMBL" id="UOFL01000232">
    <property type="protein sequence ID" value="VAW81965.1"/>
    <property type="molecule type" value="Genomic_DNA"/>
</dbReference>
<organism evidence="6">
    <name type="scientific">hydrothermal vent metagenome</name>
    <dbReference type="NCBI Taxonomy" id="652676"/>
    <lineage>
        <taxon>unclassified sequences</taxon>
        <taxon>metagenomes</taxon>
        <taxon>ecological metagenomes</taxon>
    </lineage>
</organism>
<dbReference type="InterPro" id="IPR013785">
    <property type="entry name" value="Aldolase_TIM"/>
</dbReference>
<name>A0A3B0YM19_9ZZZZ</name>
<dbReference type="GO" id="GO:0003824">
    <property type="term" value="F:catalytic activity"/>
    <property type="evidence" value="ECO:0007669"/>
    <property type="project" value="InterPro"/>
</dbReference>
<dbReference type="SUPFAM" id="SSF102114">
    <property type="entry name" value="Radical SAM enzymes"/>
    <property type="match status" value="1"/>
</dbReference>
<dbReference type="SFLD" id="SFLDG01067">
    <property type="entry name" value="SPASM/twitch_domain_containing"/>
    <property type="match status" value="1"/>
</dbReference>
<keyword evidence="2" id="KW-0479">Metal-binding</keyword>
<gene>
    <name evidence="6" type="ORF">MNBD_GAMMA12-1975</name>
</gene>
<keyword evidence="4" id="KW-0411">Iron-sulfur</keyword>
<keyword evidence="1" id="KW-0949">S-adenosyl-L-methionine</keyword>
<dbReference type="Gene3D" id="3.20.20.70">
    <property type="entry name" value="Aldolase class I"/>
    <property type="match status" value="1"/>
</dbReference>
<evidence type="ECO:0000256" key="3">
    <source>
        <dbReference type="ARBA" id="ARBA00023004"/>
    </source>
</evidence>
<proteinExistence type="predicted"/>
<reference evidence="6" key="1">
    <citation type="submission" date="2018-06" db="EMBL/GenBank/DDBJ databases">
        <authorList>
            <person name="Zhirakovskaya E."/>
        </authorList>
    </citation>
    <scope>NUCLEOTIDE SEQUENCE</scope>
</reference>
<dbReference type="InterPro" id="IPR056488">
    <property type="entry name" value="Zn_ribbon_HMPTM"/>
</dbReference>
<feature type="domain" description="Radical SAM core" evidence="5">
    <location>
        <begin position="98"/>
        <end position="310"/>
    </location>
</feature>
<dbReference type="SFLD" id="SFLDG01100">
    <property type="entry name" value="methyltransferase_(Class_D)"/>
    <property type="match status" value="1"/>
</dbReference>
<dbReference type="InterPro" id="IPR058240">
    <property type="entry name" value="rSAM_sf"/>
</dbReference>
<evidence type="ECO:0000256" key="2">
    <source>
        <dbReference type="ARBA" id="ARBA00022723"/>
    </source>
</evidence>